<accession>A0A484I9R0</accession>
<dbReference type="AlphaFoldDB" id="A0A484I9R0"/>
<evidence type="ECO:0000313" key="2">
    <source>
        <dbReference type="Proteomes" id="UP000294299"/>
    </source>
</evidence>
<dbReference type="Proteomes" id="UP000294299">
    <property type="component" value="Chromosome NFRAN"/>
</dbReference>
<proteinExistence type="predicted"/>
<evidence type="ECO:0000313" key="1">
    <source>
        <dbReference type="EMBL" id="VFJ13493.1"/>
    </source>
</evidence>
<organism evidence="1 2">
    <name type="scientific">Candidatus Nitrosocosmicus franklandianus</name>
    <dbReference type="NCBI Taxonomy" id="1798806"/>
    <lineage>
        <taxon>Archaea</taxon>
        <taxon>Nitrososphaerota</taxon>
        <taxon>Nitrososphaeria</taxon>
        <taxon>Nitrososphaerales</taxon>
        <taxon>Nitrososphaeraceae</taxon>
        <taxon>Candidatus Nitrosocosmicus</taxon>
    </lineage>
</organism>
<protein>
    <submittedName>
        <fullName evidence="1">Uncharacterized protein</fullName>
    </submittedName>
</protein>
<name>A0A484I9R0_9ARCH</name>
<dbReference type="KEGG" id="nfn:NFRAN_1171"/>
<keyword evidence="2" id="KW-1185">Reference proteome</keyword>
<sequence length="39" mass="4478">MIAEAYIISYINKNINKTNILVQSSLFEQYLTIVLISIC</sequence>
<dbReference type="EMBL" id="LR216287">
    <property type="protein sequence ID" value="VFJ13493.1"/>
    <property type="molecule type" value="Genomic_DNA"/>
</dbReference>
<gene>
    <name evidence="1" type="ORF">NFRAN_1171</name>
</gene>
<reference evidence="1 2" key="1">
    <citation type="submission" date="2019-02" db="EMBL/GenBank/DDBJ databases">
        <authorList>
            <person name="Lehtovirta-Morley E L."/>
        </authorList>
    </citation>
    <scope>NUCLEOTIDE SEQUENCE [LARGE SCALE GENOMIC DNA]</scope>
    <source>
        <strain evidence="1">NFRAN1</strain>
    </source>
</reference>